<evidence type="ECO:0000313" key="2">
    <source>
        <dbReference type="EMBL" id="KJH48039.1"/>
    </source>
</evidence>
<feature type="compositionally biased region" description="Polar residues" evidence="1">
    <location>
        <begin position="146"/>
        <end position="156"/>
    </location>
</feature>
<keyword evidence="3" id="KW-1185">Reference proteome</keyword>
<protein>
    <submittedName>
        <fullName evidence="2">Uncharacterized protein</fullName>
    </submittedName>
</protein>
<evidence type="ECO:0000313" key="3">
    <source>
        <dbReference type="Proteomes" id="UP000053766"/>
    </source>
</evidence>
<dbReference type="OrthoDB" id="5873999at2759"/>
<sequence>MFAQNVVSGSSGRCLVYTNYAFDVGLIRISTLERMKLNPLPAFEKSKHSTSFSVTSLATTTTPQSTTRIWHPRTRAFTSTPKTPNPRTVDFISTTKAYTLRNDEINADSKKLITTTLEDLSTSDALNGRDQEKSSELPVSEDEGSGSMSSINPRKNTPFPNISLVSDLKKSTPNCSYITRYRRSTISLLFCMISLLLY</sequence>
<organism evidence="2 3">
    <name type="scientific">Dictyocaulus viviparus</name>
    <name type="common">Bovine lungworm</name>
    <dbReference type="NCBI Taxonomy" id="29172"/>
    <lineage>
        <taxon>Eukaryota</taxon>
        <taxon>Metazoa</taxon>
        <taxon>Ecdysozoa</taxon>
        <taxon>Nematoda</taxon>
        <taxon>Chromadorea</taxon>
        <taxon>Rhabditida</taxon>
        <taxon>Rhabditina</taxon>
        <taxon>Rhabditomorpha</taxon>
        <taxon>Strongyloidea</taxon>
        <taxon>Metastrongylidae</taxon>
        <taxon>Dictyocaulus</taxon>
    </lineage>
</organism>
<dbReference type="AlphaFoldDB" id="A0A0D8XW82"/>
<proteinExistence type="predicted"/>
<feature type="region of interest" description="Disordered" evidence="1">
    <location>
        <begin position="123"/>
        <end position="156"/>
    </location>
</feature>
<reference evidence="2 3" key="1">
    <citation type="submission" date="2013-11" db="EMBL/GenBank/DDBJ databases">
        <title>Draft genome of the bovine lungworm Dictyocaulus viviparus.</title>
        <authorList>
            <person name="Mitreva M."/>
        </authorList>
    </citation>
    <scope>NUCLEOTIDE SEQUENCE [LARGE SCALE GENOMIC DNA]</scope>
    <source>
        <strain evidence="2 3">HannoverDv2000</strain>
    </source>
</reference>
<dbReference type="Proteomes" id="UP000053766">
    <property type="component" value="Unassembled WGS sequence"/>
</dbReference>
<dbReference type="EMBL" id="KN716283">
    <property type="protein sequence ID" value="KJH48039.1"/>
    <property type="molecule type" value="Genomic_DNA"/>
</dbReference>
<accession>A0A0D8XW82</accession>
<gene>
    <name evidence="2" type="ORF">DICVIV_05884</name>
</gene>
<reference evidence="3" key="2">
    <citation type="journal article" date="2016" name="Sci. Rep.">
        <title>Dictyocaulus viviparus genome, variome and transcriptome elucidate lungworm biology and support future intervention.</title>
        <authorList>
            <person name="McNulty S.N."/>
            <person name="Strube C."/>
            <person name="Rosa B.A."/>
            <person name="Martin J.C."/>
            <person name="Tyagi R."/>
            <person name="Choi Y.J."/>
            <person name="Wang Q."/>
            <person name="Hallsworth Pepin K."/>
            <person name="Zhang X."/>
            <person name="Ozersky P."/>
            <person name="Wilson R.K."/>
            <person name="Sternberg P.W."/>
            <person name="Gasser R.B."/>
            <person name="Mitreva M."/>
        </authorList>
    </citation>
    <scope>NUCLEOTIDE SEQUENCE [LARGE SCALE GENOMIC DNA]</scope>
    <source>
        <strain evidence="3">HannoverDv2000</strain>
    </source>
</reference>
<evidence type="ECO:0000256" key="1">
    <source>
        <dbReference type="SAM" id="MobiDB-lite"/>
    </source>
</evidence>
<name>A0A0D8XW82_DICVI</name>